<accession>A0A8J3AN22</accession>
<evidence type="ECO:0000313" key="3">
    <source>
        <dbReference type="Proteomes" id="UP000626244"/>
    </source>
</evidence>
<keyword evidence="3" id="KW-1185">Reference proteome</keyword>
<dbReference type="SMART" id="SM00635">
    <property type="entry name" value="BID_2"/>
    <property type="match status" value="2"/>
</dbReference>
<dbReference type="Gene3D" id="2.160.20.10">
    <property type="entry name" value="Single-stranded right-handed beta-helix, Pectin lyase-like"/>
    <property type="match status" value="2"/>
</dbReference>
<dbReference type="EMBL" id="BMHB01000002">
    <property type="protein sequence ID" value="GGI16634.1"/>
    <property type="molecule type" value="Genomic_DNA"/>
</dbReference>
<gene>
    <name evidence="2" type="ORF">GCM10007380_33940</name>
</gene>
<dbReference type="InterPro" id="IPR012334">
    <property type="entry name" value="Pectin_lyas_fold"/>
</dbReference>
<evidence type="ECO:0000259" key="1">
    <source>
        <dbReference type="SMART" id="SM00635"/>
    </source>
</evidence>
<reference evidence="3" key="1">
    <citation type="journal article" date="2019" name="Int. J. Syst. Evol. Microbiol.">
        <title>The Global Catalogue of Microorganisms (GCM) 10K type strain sequencing project: providing services to taxonomists for standard genome sequencing and annotation.</title>
        <authorList>
            <consortium name="The Broad Institute Genomics Platform"/>
            <consortium name="The Broad Institute Genome Sequencing Center for Infectious Disease"/>
            <person name="Wu L."/>
            <person name="Ma J."/>
        </authorList>
    </citation>
    <scope>NUCLEOTIDE SEQUENCE [LARGE SCALE GENOMIC DNA]</scope>
    <source>
        <strain evidence="3">CGMCC 1.14993</strain>
    </source>
</reference>
<dbReference type="Pfam" id="PF02368">
    <property type="entry name" value="Big_2"/>
    <property type="match status" value="1"/>
</dbReference>
<dbReference type="OrthoDB" id="6502305at2"/>
<proteinExistence type="predicted"/>
<dbReference type="Pfam" id="PF12708">
    <property type="entry name" value="Pect-lyase_RHGA_epim"/>
    <property type="match status" value="1"/>
</dbReference>
<dbReference type="Proteomes" id="UP000626244">
    <property type="component" value="Unassembled WGS sequence"/>
</dbReference>
<organism evidence="2 3">
    <name type="scientific">Gottfriedia solisilvae</name>
    <dbReference type="NCBI Taxonomy" id="1516104"/>
    <lineage>
        <taxon>Bacteria</taxon>
        <taxon>Bacillati</taxon>
        <taxon>Bacillota</taxon>
        <taxon>Bacilli</taxon>
        <taxon>Bacillales</taxon>
        <taxon>Bacillaceae</taxon>
        <taxon>Gottfriedia</taxon>
    </lineage>
</organism>
<dbReference type="SUPFAM" id="SSF51126">
    <property type="entry name" value="Pectin lyase-like"/>
    <property type="match status" value="3"/>
</dbReference>
<dbReference type="InterPro" id="IPR011050">
    <property type="entry name" value="Pectin_lyase_fold/virulence"/>
</dbReference>
<dbReference type="SMART" id="SM00710">
    <property type="entry name" value="PbH1"/>
    <property type="match status" value="13"/>
</dbReference>
<dbReference type="InterPro" id="IPR039448">
    <property type="entry name" value="Beta_helix"/>
</dbReference>
<dbReference type="Pfam" id="PF22359">
    <property type="entry name" value="Big-like"/>
    <property type="match status" value="1"/>
</dbReference>
<dbReference type="InterPro" id="IPR008964">
    <property type="entry name" value="Invasin/intimin_cell_adhesion"/>
</dbReference>
<evidence type="ECO:0000313" key="2">
    <source>
        <dbReference type="EMBL" id="GGI16634.1"/>
    </source>
</evidence>
<dbReference type="AlphaFoldDB" id="A0A8J3AN22"/>
<feature type="domain" description="BIG2" evidence="1">
    <location>
        <begin position="135"/>
        <end position="216"/>
    </location>
</feature>
<dbReference type="InterPro" id="IPR024535">
    <property type="entry name" value="RHGA/B-epi-like_pectate_lyase"/>
</dbReference>
<dbReference type="Pfam" id="PF13229">
    <property type="entry name" value="Beta_helix"/>
    <property type="match status" value="1"/>
</dbReference>
<comment type="caution">
    <text evidence="2">The sequence shown here is derived from an EMBL/GenBank/DDBJ whole genome shotgun (WGS) entry which is preliminary data.</text>
</comment>
<dbReference type="InterPro" id="IPR006626">
    <property type="entry name" value="PbH1"/>
</dbReference>
<dbReference type="InterPro" id="IPR003343">
    <property type="entry name" value="Big_2"/>
</dbReference>
<dbReference type="SUPFAM" id="SSF49373">
    <property type="entry name" value="Invasin/intimin cell-adhesion fragments"/>
    <property type="match status" value="2"/>
</dbReference>
<dbReference type="InterPro" id="IPR054604">
    <property type="entry name" value="SbsC_Big-like"/>
</dbReference>
<sequence>MKKMLLLFISTLLLIAVVVVQVVAIKDPLNFTPKTSKIAKSKLSSIKSLSFNLPNYSFSNINQTTQVKVTATYTNLTKKDVTNLVTYSISNNMIATISNSGLITAKNNGLATVTATLNGVKATSTITVNSSSVKELVSLSVIPNSIDLKINESKSLAVQANYSDQSVANVTTNSQYSSSNPNIASINVNGVITAINPGSATISISYGGKTQSVLVTVTALDTNQVNVKNFGAVGNGSSDDTAAFQSAIDYLGSRGGGNVYIPAGTYSLRPIYLKPFVNIVGENRDTVTLKLSDTSGSGYYRVINMANDTKVQNITCDGNALKHPDGIEHMHCIFAFDADRIVIDNNRLKNAVADGISISGSTAASDNVTISNNILENNGRSNIVIEQVNHLKIYNNISTNTLGRPALHFEPWEEMNFDDAKIYNNTFTSNASNGDYCVQLEGGKNDNNYFNHVEFNNNTVNCPTGRFLVMETNGAKIFDNKLNVSQIFVWIKNKDLEIYRNTINSADGFRIEGTWGINSINTQIYDNTVSATGDAVSIIAGSEKTTFSRNAFTGNGQGAAAYTFATVTDIKDTSFIDNTFTNFEVGIITDYYDVLKIDGLLVRGNTFKNTSYYSLYIKGTTKNVTVDQNTITNSSGVFITVQDGPMANISITNNTISGGKNGIFQTSSGTKGSLNGLLITGNRISNTTDPGDTWHTGAAIELNKNSTIPTNVSITNNTLTANVVNKITVPSVLLPYVKNNIFN</sequence>
<dbReference type="Gene3D" id="2.60.40.1080">
    <property type="match status" value="2"/>
</dbReference>
<protein>
    <recommendedName>
        <fullName evidence="1">BIG2 domain-containing protein</fullName>
    </recommendedName>
</protein>
<name>A0A8J3AN22_9BACI</name>
<feature type="domain" description="BIG2" evidence="1">
    <location>
        <begin position="45"/>
        <end position="127"/>
    </location>
</feature>